<evidence type="ECO:0000256" key="6">
    <source>
        <dbReference type="SAM" id="Phobius"/>
    </source>
</evidence>
<dbReference type="GO" id="GO:0031410">
    <property type="term" value="C:cytoplasmic vesicle"/>
    <property type="evidence" value="ECO:0007669"/>
    <property type="project" value="UniProtKB-KW"/>
</dbReference>
<evidence type="ECO:0000256" key="3">
    <source>
        <dbReference type="ARBA" id="ARBA00022989"/>
    </source>
</evidence>
<accession>A0A6J1TKU8</accession>
<dbReference type="KEGG" id="foc:113218037"/>
<reference evidence="8 9" key="1">
    <citation type="submission" date="2025-04" db="UniProtKB">
        <authorList>
            <consortium name="RefSeq"/>
        </authorList>
    </citation>
    <scope>IDENTIFICATION</scope>
    <source>
        <tissue evidence="8 9">Whole organism</tissue>
    </source>
</reference>
<dbReference type="RefSeq" id="XP_026293967.1">
    <property type="nucleotide sequence ID" value="XM_026438182.2"/>
</dbReference>
<dbReference type="RefSeq" id="XP_026293966.1">
    <property type="nucleotide sequence ID" value="XM_026438181.2"/>
</dbReference>
<evidence type="ECO:0000313" key="7">
    <source>
        <dbReference type="Proteomes" id="UP000504606"/>
    </source>
</evidence>
<dbReference type="GO" id="GO:0005789">
    <property type="term" value="C:endoplasmic reticulum membrane"/>
    <property type="evidence" value="ECO:0007669"/>
    <property type="project" value="TreeGrafter"/>
</dbReference>
<keyword evidence="2" id="KW-0256">Endoplasmic reticulum</keyword>
<evidence type="ECO:0000256" key="2">
    <source>
        <dbReference type="ARBA" id="ARBA00022824"/>
    </source>
</evidence>
<gene>
    <name evidence="8 9" type="primary">LOC113218037</name>
</gene>
<dbReference type="GeneID" id="113218037"/>
<dbReference type="Proteomes" id="UP000504606">
    <property type="component" value="Unplaced"/>
</dbReference>
<dbReference type="PANTHER" id="PTHR31792">
    <property type="entry name" value="VACUOLAR ATPASE ASSEMBLY INTEGRAL MEMBRANE PROTEIN VMA21"/>
    <property type="match status" value="1"/>
</dbReference>
<keyword evidence="5" id="KW-0968">Cytoplasmic vesicle</keyword>
<evidence type="ECO:0000313" key="9">
    <source>
        <dbReference type="RefSeq" id="XP_026293967.1"/>
    </source>
</evidence>
<organism evidence="7 9">
    <name type="scientific">Frankliniella occidentalis</name>
    <name type="common">Western flower thrips</name>
    <name type="synonym">Euthrips occidentalis</name>
    <dbReference type="NCBI Taxonomy" id="133901"/>
    <lineage>
        <taxon>Eukaryota</taxon>
        <taxon>Metazoa</taxon>
        <taxon>Ecdysozoa</taxon>
        <taxon>Arthropoda</taxon>
        <taxon>Hexapoda</taxon>
        <taxon>Insecta</taxon>
        <taxon>Pterygota</taxon>
        <taxon>Neoptera</taxon>
        <taxon>Paraneoptera</taxon>
        <taxon>Thysanoptera</taxon>
        <taxon>Terebrantia</taxon>
        <taxon>Thripoidea</taxon>
        <taxon>Thripidae</taxon>
        <taxon>Frankliniella</taxon>
    </lineage>
</organism>
<dbReference type="AlphaFoldDB" id="A0A6J1TKU8"/>
<evidence type="ECO:0000256" key="4">
    <source>
        <dbReference type="ARBA" id="ARBA00023136"/>
    </source>
</evidence>
<dbReference type="InterPro" id="IPR019013">
    <property type="entry name" value="Vma21"/>
</dbReference>
<proteinExistence type="predicted"/>
<feature type="transmembrane region" description="Helical" evidence="6">
    <location>
        <begin position="42"/>
        <end position="66"/>
    </location>
</feature>
<evidence type="ECO:0000313" key="8">
    <source>
        <dbReference type="RefSeq" id="XP_026293966.1"/>
    </source>
</evidence>
<keyword evidence="1 6" id="KW-0812">Transmembrane</keyword>
<protein>
    <submittedName>
        <fullName evidence="8 9">Uncharacterized protein LOC113218037</fullName>
    </submittedName>
</protein>
<name>A0A6J1TKU8_FRAOC</name>
<feature type="transmembrane region" description="Helical" evidence="6">
    <location>
        <begin position="6"/>
        <end position="30"/>
    </location>
</feature>
<evidence type="ECO:0000256" key="1">
    <source>
        <dbReference type="ARBA" id="ARBA00022692"/>
    </source>
</evidence>
<dbReference type="Pfam" id="PF09446">
    <property type="entry name" value="VMA21"/>
    <property type="match status" value="1"/>
</dbReference>
<keyword evidence="4 6" id="KW-0472">Membrane</keyword>
<evidence type="ECO:0000256" key="5">
    <source>
        <dbReference type="ARBA" id="ARBA00023329"/>
    </source>
</evidence>
<sequence>MGNSSAATFGILLFYSLLMFTLPFIAFFATKQYIREHLHVTGFAQTAWSVGASVVVVNVIVFSYVWRAFREPVDPIESESTVGFSGENDKKTD</sequence>
<dbReference type="PANTHER" id="PTHR31792:SF3">
    <property type="entry name" value="VACUOLAR ATPASE ASSEMBLY INTEGRAL MEMBRANE PROTEIN VMA21"/>
    <property type="match status" value="1"/>
</dbReference>
<dbReference type="GO" id="GO:0070072">
    <property type="term" value="P:vacuolar proton-transporting V-type ATPase complex assembly"/>
    <property type="evidence" value="ECO:0007669"/>
    <property type="project" value="InterPro"/>
</dbReference>
<keyword evidence="3 6" id="KW-1133">Transmembrane helix</keyword>
<keyword evidence="7" id="KW-1185">Reference proteome</keyword>